<sequence>MMDFSLAAFEVAASIIRPRVRRTPLVRASALSEATGASVWLKCETFQVTHSFKDRAAFGTLLPRLDDARRRGVATSSSGNFAQAIAYAGRELGVSVTVVMMESSRPNKVVATRRYGAEIVFCPADFAAREAELERVLGETGRLKVHPYDDEHTVRGTGTLGFELLEEAGDADAVVVPVGGGGLIAGISAVMKQSGFGGKIYGVQPERNPSFKTAFTSGKRVAQPFAQSIADGLLATVPGETGFALSHRYVDGALDVSEAEIAAATAQLADDEK</sequence>
<dbReference type="GO" id="GO:0006567">
    <property type="term" value="P:L-threonine catabolic process"/>
    <property type="evidence" value="ECO:0007669"/>
    <property type="project" value="TreeGrafter"/>
</dbReference>
<comment type="caution">
    <text evidence="10">The sequence shown here is derived from an EMBL/GenBank/DDBJ whole genome shotgun (WGS) entry which is preliminary data.</text>
</comment>
<dbReference type="PANTHER" id="PTHR48078:SF6">
    <property type="entry name" value="L-THREONINE DEHYDRATASE CATABOLIC TDCB"/>
    <property type="match status" value="1"/>
</dbReference>
<dbReference type="Pfam" id="PF00291">
    <property type="entry name" value="PALP"/>
    <property type="match status" value="1"/>
</dbReference>
<evidence type="ECO:0000313" key="11">
    <source>
        <dbReference type="Proteomes" id="UP000703893"/>
    </source>
</evidence>
<reference evidence="10 11" key="1">
    <citation type="submission" date="2019-03" db="EMBL/GenBank/DDBJ databases">
        <title>Lake Tanganyika Metagenome-Assembled Genomes (MAGs).</title>
        <authorList>
            <person name="Tran P."/>
        </authorList>
    </citation>
    <scope>NUCLEOTIDE SEQUENCE [LARGE SCALE GENOMIC DNA]</scope>
    <source>
        <strain evidence="10">K_DeepCast_65m_m2_236</strain>
    </source>
</reference>
<evidence type="ECO:0000256" key="6">
    <source>
        <dbReference type="ARBA" id="ARBA00023239"/>
    </source>
</evidence>
<name>A0A937X3U8_9BACT</name>
<evidence type="ECO:0000259" key="9">
    <source>
        <dbReference type="Pfam" id="PF00291"/>
    </source>
</evidence>
<dbReference type="AlphaFoldDB" id="A0A937X3U8"/>
<dbReference type="GO" id="GO:0003941">
    <property type="term" value="F:L-serine ammonia-lyase activity"/>
    <property type="evidence" value="ECO:0007669"/>
    <property type="project" value="TreeGrafter"/>
</dbReference>
<feature type="non-terminal residue" evidence="10">
    <location>
        <position position="273"/>
    </location>
</feature>
<dbReference type="PROSITE" id="PS00165">
    <property type="entry name" value="DEHYDRATASE_SER_THR"/>
    <property type="match status" value="1"/>
</dbReference>
<keyword evidence="6" id="KW-0456">Lyase</keyword>
<gene>
    <name evidence="10" type="ORF">FJZ00_10425</name>
</gene>
<evidence type="ECO:0000313" key="10">
    <source>
        <dbReference type="EMBL" id="MBM3275561.1"/>
    </source>
</evidence>
<dbReference type="SUPFAM" id="SSF53686">
    <property type="entry name" value="Tryptophan synthase beta subunit-like PLP-dependent enzymes"/>
    <property type="match status" value="1"/>
</dbReference>
<dbReference type="InterPro" id="IPR000634">
    <property type="entry name" value="Ser/Thr_deHydtase_PyrdxlP-BS"/>
</dbReference>
<dbReference type="FunFam" id="3.40.50.1100:FF:000005">
    <property type="entry name" value="Threonine dehydratase catabolic"/>
    <property type="match status" value="1"/>
</dbReference>
<evidence type="ECO:0000256" key="5">
    <source>
        <dbReference type="ARBA" id="ARBA00022898"/>
    </source>
</evidence>
<evidence type="ECO:0000256" key="8">
    <source>
        <dbReference type="ARBA" id="ARBA00031427"/>
    </source>
</evidence>
<feature type="domain" description="Tryptophan synthase beta chain-like PALP" evidence="9">
    <location>
        <begin position="17"/>
        <end position="272"/>
    </location>
</feature>
<dbReference type="GO" id="GO:0004794">
    <property type="term" value="F:threonine deaminase activity"/>
    <property type="evidence" value="ECO:0007669"/>
    <property type="project" value="UniProtKB-EC"/>
</dbReference>
<evidence type="ECO:0000256" key="1">
    <source>
        <dbReference type="ARBA" id="ARBA00001274"/>
    </source>
</evidence>
<dbReference type="Proteomes" id="UP000703893">
    <property type="component" value="Unassembled WGS sequence"/>
</dbReference>
<comment type="cofactor">
    <cofactor evidence="2">
        <name>pyridoxal 5'-phosphate</name>
        <dbReference type="ChEBI" id="CHEBI:597326"/>
    </cofactor>
</comment>
<evidence type="ECO:0000256" key="3">
    <source>
        <dbReference type="ARBA" id="ARBA00010869"/>
    </source>
</evidence>
<organism evidence="10 11">
    <name type="scientific">Candidatus Tanganyikabacteria bacterium</name>
    <dbReference type="NCBI Taxonomy" id="2961651"/>
    <lineage>
        <taxon>Bacteria</taxon>
        <taxon>Bacillati</taxon>
        <taxon>Candidatus Sericytochromatia</taxon>
        <taxon>Candidatus Tanganyikabacteria</taxon>
    </lineage>
</organism>
<comment type="function">
    <text evidence="7">Catalyzes the anaerobic formation of alpha-ketobutyrate and ammonia from threonine in a two-step reaction. The first step involved a dehydration of threonine and a production of enamine intermediates (aminocrotonate), which tautomerizes to its imine form (iminobutyrate). Both intermediates are unstable and short-lived. The second step is the nonenzymatic hydrolysis of the enamine/imine intermediates to form 2-ketobutyrate and free ammonia. In the low water environment of the cell, the second step is accelerated by RidA.</text>
</comment>
<dbReference type="InterPro" id="IPR036052">
    <property type="entry name" value="TrpB-like_PALP_sf"/>
</dbReference>
<dbReference type="Gene3D" id="3.40.50.1100">
    <property type="match status" value="2"/>
</dbReference>
<evidence type="ECO:0000256" key="7">
    <source>
        <dbReference type="ARBA" id="ARBA00025527"/>
    </source>
</evidence>
<dbReference type="GO" id="GO:0006565">
    <property type="term" value="P:L-serine catabolic process"/>
    <property type="evidence" value="ECO:0007669"/>
    <property type="project" value="TreeGrafter"/>
</dbReference>
<comment type="catalytic activity">
    <reaction evidence="1">
        <text>L-threonine = 2-oxobutanoate + NH4(+)</text>
        <dbReference type="Rhea" id="RHEA:22108"/>
        <dbReference type="ChEBI" id="CHEBI:16763"/>
        <dbReference type="ChEBI" id="CHEBI:28938"/>
        <dbReference type="ChEBI" id="CHEBI:57926"/>
        <dbReference type="EC" id="4.3.1.19"/>
    </reaction>
</comment>
<keyword evidence="5" id="KW-0663">Pyridoxal phosphate</keyword>
<accession>A0A937X3U8</accession>
<dbReference type="GO" id="GO:0030170">
    <property type="term" value="F:pyridoxal phosphate binding"/>
    <property type="evidence" value="ECO:0007669"/>
    <property type="project" value="InterPro"/>
</dbReference>
<proteinExistence type="inferred from homology"/>
<comment type="similarity">
    <text evidence="3">Belongs to the serine/threonine dehydratase family.</text>
</comment>
<dbReference type="EMBL" id="VGJX01000628">
    <property type="protein sequence ID" value="MBM3275561.1"/>
    <property type="molecule type" value="Genomic_DNA"/>
</dbReference>
<dbReference type="InterPro" id="IPR050147">
    <property type="entry name" value="Ser/Thr_Dehydratase"/>
</dbReference>
<evidence type="ECO:0000256" key="2">
    <source>
        <dbReference type="ARBA" id="ARBA00001933"/>
    </source>
</evidence>
<evidence type="ECO:0000256" key="4">
    <source>
        <dbReference type="ARBA" id="ARBA00012096"/>
    </source>
</evidence>
<dbReference type="EC" id="4.3.1.19" evidence="4"/>
<dbReference type="GO" id="GO:0009097">
    <property type="term" value="P:isoleucine biosynthetic process"/>
    <property type="evidence" value="ECO:0007669"/>
    <property type="project" value="TreeGrafter"/>
</dbReference>
<dbReference type="InterPro" id="IPR001926">
    <property type="entry name" value="TrpB-like_PALP"/>
</dbReference>
<dbReference type="PANTHER" id="PTHR48078">
    <property type="entry name" value="THREONINE DEHYDRATASE, MITOCHONDRIAL-RELATED"/>
    <property type="match status" value="1"/>
</dbReference>
<protein>
    <recommendedName>
        <fullName evidence="4">threonine ammonia-lyase</fullName>
        <ecNumber evidence="4">4.3.1.19</ecNumber>
    </recommendedName>
    <alternativeName>
        <fullName evidence="8">Threonine deaminase</fullName>
    </alternativeName>
</protein>